<keyword evidence="6 8" id="KW-1133">Transmembrane helix</keyword>
<dbReference type="GO" id="GO:0043190">
    <property type="term" value="C:ATP-binding cassette (ABC) transporter complex"/>
    <property type="evidence" value="ECO:0007669"/>
    <property type="project" value="InterPro"/>
</dbReference>
<evidence type="ECO:0000256" key="8">
    <source>
        <dbReference type="RuleBase" id="RU363032"/>
    </source>
</evidence>
<dbReference type="SUPFAM" id="SSF161098">
    <property type="entry name" value="MetI-like"/>
    <property type="match status" value="1"/>
</dbReference>
<organism evidence="10 11">
    <name type="scientific">Paenibacillus amylolyticus</name>
    <dbReference type="NCBI Taxonomy" id="1451"/>
    <lineage>
        <taxon>Bacteria</taxon>
        <taxon>Bacillati</taxon>
        <taxon>Bacillota</taxon>
        <taxon>Bacilli</taxon>
        <taxon>Bacillales</taxon>
        <taxon>Paenibacillaceae</taxon>
        <taxon>Paenibacillus</taxon>
    </lineage>
</organism>
<evidence type="ECO:0000256" key="7">
    <source>
        <dbReference type="ARBA" id="ARBA00023136"/>
    </source>
</evidence>
<feature type="transmembrane region" description="Helical" evidence="8">
    <location>
        <begin position="55"/>
        <end position="76"/>
    </location>
</feature>
<keyword evidence="7 8" id="KW-0472">Membrane</keyword>
<evidence type="ECO:0000256" key="2">
    <source>
        <dbReference type="ARBA" id="ARBA00022448"/>
    </source>
</evidence>
<evidence type="ECO:0000313" key="10">
    <source>
        <dbReference type="EMBL" id="MDR6725822.1"/>
    </source>
</evidence>
<keyword evidence="3" id="KW-1003">Cell membrane</keyword>
<comment type="caution">
    <text evidence="10">The sequence shown here is derived from an EMBL/GenBank/DDBJ whole genome shotgun (WGS) entry which is preliminary data.</text>
</comment>
<dbReference type="InterPro" id="IPR035906">
    <property type="entry name" value="MetI-like_sf"/>
</dbReference>
<comment type="subcellular location">
    <subcellularLocation>
        <location evidence="1 8">Cell membrane</location>
        <topology evidence="1 8">Multi-pass membrane protein</topology>
    </subcellularLocation>
</comment>
<evidence type="ECO:0000256" key="6">
    <source>
        <dbReference type="ARBA" id="ARBA00022989"/>
    </source>
</evidence>
<name>A0AAP5H4Q0_PAEAM</name>
<dbReference type="PANTHER" id="PTHR30614">
    <property type="entry name" value="MEMBRANE COMPONENT OF AMINO ACID ABC TRANSPORTER"/>
    <property type="match status" value="1"/>
</dbReference>
<dbReference type="Proteomes" id="UP001254832">
    <property type="component" value="Unassembled WGS sequence"/>
</dbReference>
<protein>
    <submittedName>
        <fullName evidence="10">Cystine transport system permease protein</fullName>
    </submittedName>
</protein>
<evidence type="ECO:0000256" key="3">
    <source>
        <dbReference type="ARBA" id="ARBA00022475"/>
    </source>
</evidence>
<evidence type="ECO:0000256" key="4">
    <source>
        <dbReference type="ARBA" id="ARBA00022692"/>
    </source>
</evidence>
<dbReference type="PANTHER" id="PTHR30614:SF0">
    <property type="entry name" value="L-CYSTINE TRANSPORT SYSTEM PERMEASE PROTEIN TCYL"/>
    <property type="match status" value="1"/>
</dbReference>
<dbReference type="NCBIfam" id="TIGR01726">
    <property type="entry name" value="HEQRo_perm_3TM"/>
    <property type="match status" value="1"/>
</dbReference>
<dbReference type="PROSITE" id="PS50928">
    <property type="entry name" value="ABC_TM1"/>
    <property type="match status" value="1"/>
</dbReference>
<evidence type="ECO:0000313" key="11">
    <source>
        <dbReference type="Proteomes" id="UP001254832"/>
    </source>
</evidence>
<dbReference type="FunFam" id="1.10.3720.10:FF:000033">
    <property type="entry name" value="Polar amino acid ABC transporter permease"/>
    <property type="match status" value="1"/>
</dbReference>
<reference evidence="10" key="1">
    <citation type="submission" date="2023-07" db="EMBL/GenBank/DDBJ databases">
        <title>Sorghum-associated microbial communities from plants grown in Nebraska, USA.</title>
        <authorList>
            <person name="Schachtman D."/>
        </authorList>
    </citation>
    <scope>NUCLEOTIDE SEQUENCE</scope>
    <source>
        <strain evidence="10">BE80</strain>
    </source>
</reference>
<sequence>MELDLILENVPFFLKGAYYTLYVTVISMFFAFIIGVIVAVARLKGPMWLRLIARFYVSIMRGTPLLVQLFVIYYGLVDYGVTLGSLTAACLALSLNAGAFLSETFRGAIQAVPKGQTEAAYATGMTPAQTMRRIVFPQAVRIAIPPMGNTFIGMLKETSLVAAIGVTELLRSAQLLVSQYALNMPFYLAIGVIYWIMSIGFSAILEQVERRLARAY</sequence>
<dbReference type="GO" id="GO:0015184">
    <property type="term" value="F:L-cystine transmembrane transporter activity"/>
    <property type="evidence" value="ECO:0007669"/>
    <property type="project" value="TreeGrafter"/>
</dbReference>
<evidence type="ECO:0000256" key="5">
    <source>
        <dbReference type="ARBA" id="ARBA00022970"/>
    </source>
</evidence>
<evidence type="ECO:0000259" key="9">
    <source>
        <dbReference type="PROSITE" id="PS50928"/>
    </source>
</evidence>
<keyword evidence="5" id="KW-0029">Amino-acid transport</keyword>
<keyword evidence="4 8" id="KW-0812">Transmembrane</keyword>
<dbReference type="InterPro" id="IPR000515">
    <property type="entry name" value="MetI-like"/>
</dbReference>
<dbReference type="InterPro" id="IPR043429">
    <property type="entry name" value="ArtM/GltK/GlnP/TcyL/YhdX-like"/>
</dbReference>
<dbReference type="RefSeq" id="WP_056693229.1">
    <property type="nucleotide sequence ID" value="NZ_JAVDTR010000013.1"/>
</dbReference>
<feature type="transmembrane region" description="Helical" evidence="8">
    <location>
        <begin position="20"/>
        <end position="43"/>
    </location>
</feature>
<dbReference type="CDD" id="cd06261">
    <property type="entry name" value="TM_PBP2"/>
    <property type="match status" value="1"/>
</dbReference>
<evidence type="ECO:0000256" key="1">
    <source>
        <dbReference type="ARBA" id="ARBA00004651"/>
    </source>
</evidence>
<dbReference type="AlphaFoldDB" id="A0AAP5H4Q0"/>
<dbReference type="Gene3D" id="1.10.3720.10">
    <property type="entry name" value="MetI-like"/>
    <property type="match status" value="1"/>
</dbReference>
<gene>
    <name evidence="10" type="ORF">J2W91_004324</name>
</gene>
<accession>A0AAP5H4Q0</accession>
<proteinExistence type="inferred from homology"/>
<dbReference type="InterPro" id="IPR010065">
    <property type="entry name" value="AA_ABC_transptr_permease_3TM"/>
</dbReference>
<dbReference type="Pfam" id="PF00528">
    <property type="entry name" value="BPD_transp_1"/>
    <property type="match status" value="1"/>
</dbReference>
<dbReference type="EMBL" id="JAVDTR010000013">
    <property type="protein sequence ID" value="MDR6725822.1"/>
    <property type="molecule type" value="Genomic_DNA"/>
</dbReference>
<comment type="similarity">
    <text evidence="8">Belongs to the binding-protein-dependent transport system permease family.</text>
</comment>
<feature type="transmembrane region" description="Helical" evidence="8">
    <location>
        <begin position="186"/>
        <end position="205"/>
    </location>
</feature>
<keyword evidence="2 8" id="KW-0813">Transport</keyword>
<feature type="domain" description="ABC transmembrane type-1" evidence="9">
    <location>
        <begin position="17"/>
        <end position="205"/>
    </location>
</feature>